<dbReference type="EMBL" id="JAKLJA010000050">
    <property type="protein sequence ID" value="MCG5078113.1"/>
    <property type="molecule type" value="Genomic_DNA"/>
</dbReference>
<keyword evidence="2" id="KW-1185">Reference proteome</keyword>
<dbReference type="Proteomes" id="UP001139308">
    <property type="component" value="Unassembled WGS sequence"/>
</dbReference>
<evidence type="ECO:0000313" key="2">
    <source>
        <dbReference type="Proteomes" id="UP001139308"/>
    </source>
</evidence>
<name>A0A9X1UMF2_9BURK</name>
<sequence length="139" mass="15352">MRTTLVKFAVEEKMMAARHTVPDDFPRAPTLGVVSGVQPKLLVREMGGRYHTGLTDEELWTRYDVCEDLAGQLAGYASRKMSVPGLSLDDALQRVEKGLKAKVDGGQWDFSRAEIAWTLNRLRKLLSATRNEVGDSGGS</sequence>
<dbReference type="AlphaFoldDB" id="A0A9X1UMF2"/>
<reference evidence="1" key="1">
    <citation type="submission" date="2022-01" db="EMBL/GenBank/DDBJ databases">
        <title>Genome sequence and assembly of Parabukholderia sp. RG36.</title>
        <authorList>
            <person name="Chhetri G."/>
        </authorList>
    </citation>
    <scope>NUCLEOTIDE SEQUENCE</scope>
    <source>
        <strain evidence="1">RG36</strain>
    </source>
</reference>
<evidence type="ECO:0000313" key="1">
    <source>
        <dbReference type="EMBL" id="MCG5078113.1"/>
    </source>
</evidence>
<dbReference type="RefSeq" id="WP_238468005.1">
    <property type="nucleotide sequence ID" value="NZ_JAKLJA010000050.1"/>
</dbReference>
<comment type="caution">
    <text evidence="1">The sequence shown here is derived from an EMBL/GenBank/DDBJ whole genome shotgun (WGS) entry which is preliminary data.</text>
</comment>
<proteinExistence type="predicted"/>
<accession>A0A9X1UMF2</accession>
<organism evidence="1 2">
    <name type="scientific">Paraburkholderia tagetis</name>
    <dbReference type="NCBI Taxonomy" id="2913261"/>
    <lineage>
        <taxon>Bacteria</taxon>
        <taxon>Pseudomonadati</taxon>
        <taxon>Pseudomonadota</taxon>
        <taxon>Betaproteobacteria</taxon>
        <taxon>Burkholderiales</taxon>
        <taxon>Burkholderiaceae</taxon>
        <taxon>Paraburkholderia</taxon>
    </lineage>
</organism>
<protein>
    <submittedName>
        <fullName evidence="1">Uncharacterized protein</fullName>
    </submittedName>
</protein>
<gene>
    <name evidence="1" type="ORF">L5014_33075</name>
</gene>